<dbReference type="InterPro" id="IPR041546">
    <property type="entry name" value="ClpA/ClpB_AAA_lid"/>
</dbReference>
<dbReference type="EMBL" id="CAUJNA010003880">
    <property type="protein sequence ID" value="CAJ1411523.1"/>
    <property type="molecule type" value="Genomic_DNA"/>
</dbReference>
<organism evidence="6 7">
    <name type="scientific">Effrenium voratum</name>
    <dbReference type="NCBI Taxonomy" id="2562239"/>
    <lineage>
        <taxon>Eukaryota</taxon>
        <taxon>Sar</taxon>
        <taxon>Alveolata</taxon>
        <taxon>Dinophyceae</taxon>
        <taxon>Suessiales</taxon>
        <taxon>Symbiodiniaceae</taxon>
        <taxon>Effrenium</taxon>
    </lineage>
</organism>
<accession>A0AA36JU05</accession>
<protein>
    <recommendedName>
        <fullName evidence="5">AAA+ ATPase domain-containing protein</fullName>
    </recommendedName>
</protein>
<proteinExistence type="predicted"/>
<evidence type="ECO:0000256" key="4">
    <source>
        <dbReference type="ARBA" id="ARBA00023186"/>
    </source>
</evidence>
<evidence type="ECO:0000259" key="5">
    <source>
        <dbReference type="SMART" id="SM00382"/>
    </source>
</evidence>
<comment type="caution">
    <text evidence="6">The sequence shown here is derived from an EMBL/GenBank/DDBJ whole genome shotgun (WGS) entry which is preliminary data.</text>
</comment>
<gene>
    <name evidence="6" type="ORF">EVOR1521_LOCUS32072</name>
</gene>
<sequence length="476" mass="51335">MGHDEGWAGHQGGGFNLRIPPPAWIQDLQRGDYSPDALKALRRSEELANSHNARCGAAHVAYVLVAEVLGTTGAPTPWGADVVGAAGELLARARDGQGEALQELLDAAAAQRAPAKVGLRDLCAALFTPELRLAELLQRHGLSAEGLKVALQASGQRLVPPPGASAPLLMQRERPRAAEAGEEGDDESILERFGKDLVAEAAAGRLDAVFGRDEEVQRVLQVLARRNKPNVCLLGAPGVGKTALVEEVARRIHLRQNLPRQLLGCRRLVQLSLGSLVGGTRYRGEFEKRMQKLLRELSGLREEVILFIDEIHMALGAGETEKGSSMDAANLLKPALARGELRCIGATTTAEYKKLIQNQDKAFERRFVIVELQEPSEAAAEKMLLSALPAFERHHGVKVTKEAVRASVQGSRALRGRFLPDRALDVLDDAATLASEADGGVCTEEHALQAARKVALGAASLRDRLLARLQLLRSRL</sequence>
<dbReference type="Gene3D" id="3.40.50.300">
    <property type="entry name" value="P-loop containing nucleotide triphosphate hydrolases"/>
    <property type="match status" value="1"/>
</dbReference>
<dbReference type="Pfam" id="PF17871">
    <property type="entry name" value="AAA_lid_9"/>
    <property type="match status" value="1"/>
</dbReference>
<dbReference type="InterPro" id="IPR018368">
    <property type="entry name" value="ClpA/B_CS1"/>
</dbReference>
<dbReference type="SMART" id="SM00382">
    <property type="entry name" value="AAA"/>
    <property type="match status" value="1"/>
</dbReference>
<dbReference type="GO" id="GO:0005524">
    <property type="term" value="F:ATP binding"/>
    <property type="evidence" value="ECO:0007669"/>
    <property type="project" value="UniProtKB-KW"/>
</dbReference>
<dbReference type="Proteomes" id="UP001178507">
    <property type="component" value="Unassembled WGS sequence"/>
</dbReference>
<dbReference type="PROSITE" id="PS00870">
    <property type="entry name" value="CLPAB_1"/>
    <property type="match status" value="1"/>
</dbReference>
<dbReference type="GO" id="GO:0016887">
    <property type="term" value="F:ATP hydrolysis activity"/>
    <property type="evidence" value="ECO:0007669"/>
    <property type="project" value="InterPro"/>
</dbReference>
<dbReference type="InterPro" id="IPR003959">
    <property type="entry name" value="ATPase_AAA_core"/>
</dbReference>
<reference evidence="6" key="1">
    <citation type="submission" date="2023-08" db="EMBL/GenBank/DDBJ databases">
        <authorList>
            <person name="Chen Y."/>
            <person name="Shah S."/>
            <person name="Dougan E. K."/>
            <person name="Thang M."/>
            <person name="Chan C."/>
        </authorList>
    </citation>
    <scope>NUCLEOTIDE SEQUENCE</scope>
</reference>
<dbReference type="AlphaFoldDB" id="A0AA36JU05"/>
<name>A0AA36JU05_9DINO</name>
<dbReference type="SUPFAM" id="SSF52540">
    <property type="entry name" value="P-loop containing nucleoside triphosphate hydrolases"/>
    <property type="match status" value="1"/>
</dbReference>
<evidence type="ECO:0000256" key="1">
    <source>
        <dbReference type="ARBA" id="ARBA00022737"/>
    </source>
</evidence>
<keyword evidence="1" id="KW-0677">Repeat</keyword>
<keyword evidence="4" id="KW-0143">Chaperone</keyword>
<dbReference type="Gene3D" id="1.10.8.60">
    <property type="match status" value="1"/>
</dbReference>
<keyword evidence="2" id="KW-0547">Nucleotide-binding</keyword>
<keyword evidence="3" id="KW-0067">ATP-binding</keyword>
<dbReference type="PANTHER" id="PTHR11638">
    <property type="entry name" value="ATP-DEPENDENT CLP PROTEASE"/>
    <property type="match status" value="1"/>
</dbReference>
<evidence type="ECO:0000313" key="6">
    <source>
        <dbReference type="EMBL" id="CAJ1411523.1"/>
    </source>
</evidence>
<dbReference type="GO" id="GO:0005737">
    <property type="term" value="C:cytoplasm"/>
    <property type="evidence" value="ECO:0007669"/>
    <property type="project" value="TreeGrafter"/>
</dbReference>
<dbReference type="InterPro" id="IPR050130">
    <property type="entry name" value="ClpA_ClpB"/>
</dbReference>
<dbReference type="PANTHER" id="PTHR11638:SF18">
    <property type="entry name" value="HEAT SHOCK PROTEIN 104"/>
    <property type="match status" value="1"/>
</dbReference>
<keyword evidence="7" id="KW-1185">Reference proteome</keyword>
<dbReference type="InterPro" id="IPR003593">
    <property type="entry name" value="AAA+_ATPase"/>
</dbReference>
<evidence type="ECO:0000256" key="2">
    <source>
        <dbReference type="ARBA" id="ARBA00022741"/>
    </source>
</evidence>
<dbReference type="GO" id="GO:0034605">
    <property type="term" value="P:cellular response to heat"/>
    <property type="evidence" value="ECO:0007669"/>
    <property type="project" value="TreeGrafter"/>
</dbReference>
<dbReference type="Pfam" id="PF00004">
    <property type="entry name" value="AAA"/>
    <property type="match status" value="1"/>
</dbReference>
<dbReference type="InterPro" id="IPR027417">
    <property type="entry name" value="P-loop_NTPase"/>
</dbReference>
<feature type="domain" description="AAA+ ATPase" evidence="5">
    <location>
        <begin position="227"/>
        <end position="375"/>
    </location>
</feature>
<evidence type="ECO:0000313" key="7">
    <source>
        <dbReference type="Proteomes" id="UP001178507"/>
    </source>
</evidence>
<dbReference type="CDD" id="cd00009">
    <property type="entry name" value="AAA"/>
    <property type="match status" value="1"/>
</dbReference>
<evidence type="ECO:0000256" key="3">
    <source>
        <dbReference type="ARBA" id="ARBA00022840"/>
    </source>
</evidence>